<dbReference type="Gene3D" id="1.25.40.20">
    <property type="entry name" value="Ankyrin repeat-containing domain"/>
    <property type="match status" value="1"/>
</dbReference>
<dbReference type="InterPro" id="IPR036770">
    <property type="entry name" value="Ankyrin_rpt-contain_sf"/>
</dbReference>
<dbReference type="PANTHER" id="PTHR24173:SF74">
    <property type="entry name" value="ANKYRIN REPEAT DOMAIN-CONTAINING PROTEIN 16"/>
    <property type="match status" value="1"/>
</dbReference>
<keyword evidence="2 3" id="KW-0040">ANK repeat</keyword>
<feature type="repeat" description="ANK" evidence="3">
    <location>
        <begin position="431"/>
        <end position="463"/>
    </location>
</feature>
<evidence type="ECO:0000256" key="2">
    <source>
        <dbReference type="ARBA" id="ARBA00023043"/>
    </source>
</evidence>
<proteinExistence type="predicted"/>
<dbReference type="VEuPathDB" id="CryptoDB:Cvel_554"/>
<dbReference type="PANTHER" id="PTHR24173">
    <property type="entry name" value="ANKYRIN REPEAT CONTAINING"/>
    <property type="match status" value="1"/>
</dbReference>
<dbReference type="PROSITE" id="PS50297">
    <property type="entry name" value="ANK_REP_REGION"/>
    <property type="match status" value="2"/>
</dbReference>
<dbReference type="PhylomeDB" id="A0A0K6S712"/>
<gene>
    <name evidence="4" type="ORF">Cvel_554.t1.CR1</name>
</gene>
<organism evidence="4">
    <name type="scientific">Chromera velia CCMP2878</name>
    <dbReference type="NCBI Taxonomy" id="1169474"/>
    <lineage>
        <taxon>Eukaryota</taxon>
        <taxon>Sar</taxon>
        <taxon>Alveolata</taxon>
        <taxon>Colpodellida</taxon>
        <taxon>Chromeraceae</taxon>
        <taxon>Chromera</taxon>
    </lineage>
</organism>
<evidence type="ECO:0000256" key="3">
    <source>
        <dbReference type="PROSITE-ProRule" id="PRU00023"/>
    </source>
</evidence>
<sequence>MGSSVDQSLEVLSFLKGLEEVESTLRHFTKSLELKRHTLAAVFKSSSVWEARDGNSGSETSRWPSPQDRAALARLMELLNEFKSFVCTELAQVTGKNYKMDLSSFFNKHTNVAQEISKFQTIEPNTIEKALDSFTETGIGRDFHLLLHVEADVEGMGGGRALGKRILSKAVSQGNMRAMRMLLEDGALVETIAPNGENAAASSKTESLVETAVSTGNLEAVKVLVRAGRKIGPQVFERAVSGQRWRILRYLFKVSRPPHESNEEPRPSPPPGRAENWEGGSLDFLCSAALGPGRVEATTWLVKEGANVHRISQRGVTLLHKAAFWGFVSLIRLLRDRSVDREAVDETGKSVLTYAVRRLQQEVVELLVFLGANVNKTSRNGHVESLTPLHQIGHGGCGFNGALPPSDGHEDQVIAEVLVGWGAEVEALDLKGRLALHRAAQYGSLELVEYLIDQGADAERRDHDDATLLHWAYFERLHTFWQNRGKDEELNAEPDTA</sequence>
<dbReference type="SUPFAM" id="SSF140860">
    <property type="entry name" value="Pseudo ankyrin repeat-like"/>
    <property type="match status" value="1"/>
</dbReference>
<dbReference type="Pfam" id="PF12796">
    <property type="entry name" value="Ank_2"/>
    <property type="match status" value="2"/>
</dbReference>
<reference evidence="4" key="1">
    <citation type="submission" date="2014-11" db="EMBL/GenBank/DDBJ databases">
        <title>Molecular phylogeny of cliff fern family Woodsiaceae with morphological implications.</title>
        <authorList>
            <person name="Shao Y.-Z."/>
            <person name="Wei R."/>
            <person name="Zhang X.-C."/>
        </authorList>
    </citation>
    <scope>NUCLEOTIDE SEQUENCE</scope>
</reference>
<keyword evidence="1" id="KW-0677">Repeat</keyword>
<feature type="repeat" description="ANK" evidence="3">
    <location>
        <begin position="314"/>
        <end position="346"/>
    </location>
</feature>
<name>A0A0K6S712_9ALVE</name>
<dbReference type="PROSITE" id="PS50088">
    <property type="entry name" value="ANK_REPEAT"/>
    <property type="match status" value="3"/>
</dbReference>
<protein>
    <submittedName>
        <fullName evidence="4">Uncharacterized protein</fullName>
    </submittedName>
</protein>
<dbReference type="EMBL" id="CDMZ01000883">
    <property type="protein sequence ID" value="CUC09458.1"/>
    <property type="molecule type" value="Genomic_DNA"/>
</dbReference>
<feature type="repeat" description="ANK" evidence="3">
    <location>
        <begin position="347"/>
        <end position="379"/>
    </location>
</feature>
<dbReference type="SUPFAM" id="SSF48403">
    <property type="entry name" value="Ankyrin repeat"/>
    <property type="match status" value="1"/>
</dbReference>
<dbReference type="SMART" id="SM00248">
    <property type="entry name" value="ANK"/>
    <property type="match status" value="6"/>
</dbReference>
<dbReference type="InterPro" id="IPR002110">
    <property type="entry name" value="Ankyrin_rpt"/>
</dbReference>
<accession>A0A0K6S712</accession>
<evidence type="ECO:0000313" key="4">
    <source>
        <dbReference type="EMBL" id="CUC09458.1"/>
    </source>
</evidence>
<dbReference type="AlphaFoldDB" id="A0A0K6S712"/>
<evidence type="ECO:0000256" key="1">
    <source>
        <dbReference type="ARBA" id="ARBA00022737"/>
    </source>
</evidence>